<keyword evidence="3" id="KW-1185">Reference proteome</keyword>
<protein>
    <recommendedName>
        <fullName evidence="4">Lipocalin-like domain-containing protein</fullName>
    </recommendedName>
</protein>
<dbReference type="EMBL" id="CP004120">
    <property type="protein sequence ID" value="AGT43092.1"/>
    <property type="molecule type" value="Genomic_DNA"/>
</dbReference>
<dbReference type="HOGENOM" id="CLU_117673_0_0_12"/>
<keyword evidence="1" id="KW-0812">Transmembrane</keyword>
<dbReference type="Proteomes" id="UP000015620">
    <property type="component" value="Chromosome"/>
</dbReference>
<feature type="transmembrane region" description="Helical" evidence="1">
    <location>
        <begin position="6"/>
        <end position="24"/>
    </location>
</feature>
<feature type="transmembrane region" description="Helical" evidence="1">
    <location>
        <begin position="45"/>
        <end position="63"/>
    </location>
</feature>
<dbReference type="PATRIC" id="fig|1291379.3.peg.600"/>
<gene>
    <name evidence="2" type="ORF">TPE_0596</name>
</gene>
<dbReference type="KEGG" id="tped:TPE_0596"/>
<reference evidence="2 3" key="1">
    <citation type="journal article" date="2013" name="PLoS ONE">
        <title>Genome-Wide Relatedness of Treponema pedis, from Gingiva and Necrotic Skin Lesions of Pigs, with the Human Oral Pathogen Treponema denticola.</title>
        <authorList>
            <person name="Svartstrom O."/>
            <person name="Mushtaq M."/>
            <person name="Pringle M."/>
            <person name="Segerman B."/>
        </authorList>
    </citation>
    <scope>NUCLEOTIDE SEQUENCE [LARGE SCALE GENOMIC DNA]</scope>
    <source>
        <strain evidence="2">T A4</strain>
    </source>
</reference>
<keyword evidence="1" id="KW-1133">Transmembrane helix</keyword>
<dbReference type="AlphaFoldDB" id="S5ZKL8"/>
<evidence type="ECO:0000256" key="1">
    <source>
        <dbReference type="SAM" id="Phobius"/>
    </source>
</evidence>
<organism evidence="2 3">
    <name type="scientific">Treponema pedis str. T A4</name>
    <dbReference type="NCBI Taxonomy" id="1291379"/>
    <lineage>
        <taxon>Bacteria</taxon>
        <taxon>Pseudomonadati</taxon>
        <taxon>Spirochaetota</taxon>
        <taxon>Spirochaetia</taxon>
        <taxon>Spirochaetales</taxon>
        <taxon>Treponemataceae</taxon>
        <taxon>Treponema</taxon>
    </lineage>
</organism>
<accession>S5ZKL8</accession>
<name>S5ZKL8_9SPIR</name>
<keyword evidence="1" id="KW-0472">Membrane</keyword>
<sequence>MKYFKVVVFFIYKGGINLFQFYKINFKNLQKKCFAKRSICMKRKNIGFIIGTLIFAINFITIFSGCSMKSKFQGVWELKTSNEYQNGVLVNPKTYPYKNGDITIYKYWCFTKSGLCYKATRIEGGKEPGLTRGPAYSYTVDGNKLIIAAGEEGSFSFNKDSLTITDEYTKTKNGVKTAYKFVSVWQKVKSPSVKDIENAKR</sequence>
<evidence type="ECO:0008006" key="4">
    <source>
        <dbReference type="Google" id="ProtNLM"/>
    </source>
</evidence>
<dbReference type="STRING" id="1291379.TPE_0596"/>
<proteinExistence type="predicted"/>
<evidence type="ECO:0000313" key="2">
    <source>
        <dbReference type="EMBL" id="AGT43092.1"/>
    </source>
</evidence>
<evidence type="ECO:0000313" key="3">
    <source>
        <dbReference type="Proteomes" id="UP000015620"/>
    </source>
</evidence>